<evidence type="ECO:0000313" key="1">
    <source>
        <dbReference type="EMBL" id="NEC59931.1"/>
    </source>
</evidence>
<gene>
    <name evidence="1" type="ORF">G3I59_31185</name>
</gene>
<proteinExistence type="predicted"/>
<organism evidence="1 2">
    <name type="scientific">Amycolatopsis rubida</name>
    <dbReference type="NCBI Taxonomy" id="112413"/>
    <lineage>
        <taxon>Bacteria</taxon>
        <taxon>Bacillati</taxon>
        <taxon>Actinomycetota</taxon>
        <taxon>Actinomycetes</taxon>
        <taxon>Pseudonocardiales</taxon>
        <taxon>Pseudonocardiaceae</taxon>
        <taxon>Amycolatopsis</taxon>
    </lineage>
</organism>
<name>A0ABX0BWN2_9PSEU</name>
<dbReference type="RefSeq" id="WP_157904872.1">
    <property type="nucleotide sequence ID" value="NZ_JAAGNC010000160.1"/>
</dbReference>
<reference evidence="1 2" key="1">
    <citation type="submission" date="2020-01" db="EMBL/GenBank/DDBJ databases">
        <title>Insect and environment-associated Actinomycetes.</title>
        <authorList>
            <person name="Currrie C."/>
            <person name="Chevrette M."/>
            <person name="Carlson C."/>
            <person name="Stubbendieck R."/>
            <person name="Wendt-Pienkowski E."/>
        </authorList>
    </citation>
    <scope>NUCLEOTIDE SEQUENCE [LARGE SCALE GENOMIC DNA]</scope>
    <source>
        <strain evidence="1 2">SID8386</strain>
    </source>
</reference>
<accession>A0ABX0BWN2</accession>
<protein>
    <submittedName>
        <fullName evidence="1">Uncharacterized protein</fullName>
    </submittedName>
</protein>
<dbReference type="Proteomes" id="UP000470404">
    <property type="component" value="Unassembled WGS sequence"/>
</dbReference>
<evidence type="ECO:0000313" key="2">
    <source>
        <dbReference type="Proteomes" id="UP000470404"/>
    </source>
</evidence>
<keyword evidence="2" id="KW-1185">Reference proteome</keyword>
<comment type="caution">
    <text evidence="1">The sequence shown here is derived from an EMBL/GenBank/DDBJ whole genome shotgun (WGS) entry which is preliminary data.</text>
</comment>
<sequence length="318" mass="35988">MLGELTKLKSRKGISMLRIQESAKDLQRLRVTLDEAAHRNLSAEDHHVAAFFALQCTVERAIGRPDWAYILRHTLNFKGEANNLEDRRITLRSELASFGNSYDKLEGEAYAELAGVLIASSRSWCRDEETLANHPVSIDVQLTLQAADLRLLLTFLSVDSRENILSDIREEIARRLPRGVTRMVEVGNIPPSSDGLDIAVDRLILFALTQLWNSGVINAAHTLVFEDLARLFRTRSGRSNLRNRGQVPNFKYREPVVIVTEDGQAFTMTQYFYQLKQAGIQHVAEFLLTLEEQDRWSTELTGGVPGLKKKTNKDRGQN</sequence>
<dbReference type="EMBL" id="JAAGNC010000160">
    <property type="protein sequence ID" value="NEC59931.1"/>
    <property type="molecule type" value="Genomic_DNA"/>
</dbReference>